<dbReference type="SUPFAM" id="SSF54427">
    <property type="entry name" value="NTF2-like"/>
    <property type="match status" value="1"/>
</dbReference>
<name>A0A3E0I271_9FLAO</name>
<evidence type="ECO:0000313" key="2">
    <source>
        <dbReference type="Proteomes" id="UP000256884"/>
    </source>
</evidence>
<accession>A0A3E0I271</accession>
<comment type="caution">
    <text evidence="1">The sequence shown here is derived from an EMBL/GenBank/DDBJ whole genome shotgun (WGS) entry which is preliminary data.</text>
</comment>
<dbReference type="Proteomes" id="UP000256884">
    <property type="component" value="Unassembled WGS sequence"/>
</dbReference>
<dbReference type="Gene3D" id="3.10.450.50">
    <property type="match status" value="1"/>
</dbReference>
<dbReference type="AlphaFoldDB" id="A0A3E0I271"/>
<dbReference type="RefSeq" id="WP_115900641.1">
    <property type="nucleotide sequence ID" value="NZ_QUNS01000003.1"/>
</dbReference>
<gene>
    <name evidence="1" type="ORF">C7448_1037</name>
</gene>
<reference evidence="1 2" key="1">
    <citation type="submission" date="2018-08" db="EMBL/GenBank/DDBJ databases">
        <title>Genomic Encyclopedia of Type Strains, Phase IV (KMG-IV): sequencing the most valuable type-strain genomes for metagenomic binning, comparative biology and taxonomic classification.</title>
        <authorList>
            <person name="Goeker M."/>
        </authorList>
    </citation>
    <scope>NUCLEOTIDE SEQUENCE [LARGE SCALE GENOMIC DNA]</scope>
    <source>
        <strain evidence="1 2">DSM 18841</strain>
    </source>
</reference>
<dbReference type="Pfam" id="PF12893">
    <property type="entry name" value="Lumazine_bd_2"/>
    <property type="match status" value="1"/>
</dbReference>
<dbReference type="InterPro" id="IPR039437">
    <property type="entry name" value="FrzH/put_lumazine-bd"/>
</dbReference>
<proteinExistence type="predicted"/>
<organism evidence="1 2">
    <name type="scientific">Tenacibaculum gallaicum</name>
    <dbReference type="NCBI Taxonomy" id="561505"/>
    <lineage>
        <taxon>Bacteria</taxon>
        <taxon>Pseudomonadati</taxon>
        <taxon>Bacteroidota</taxon>
        <taxon>Flavobacteriia</taxon>
        <taxon>Flavobacteriales</taxon>
        <taxon>Flavobacteriaceae</taxon>
        <taxon>Tenacibaculum</taxon>
    </lineage>
</organism>
<dbReference type="OrthoDB" id="8445243at2"/>
<dbReference type="InterPro" id="IPR032710">
    <property type="entry name" value="NTF2-like_dom_sf"/>
</dbReference>
<protein>
    <submittedName>
        <fullName evidence="1">Putative lumazine-binding protein</fullName>
    </submittedName>
</protein>
<keyword evidence="2" id="KW-1185">Reference proteome</keyword>
<dbReference type="EMBL" id="QUNS01000003">
    <property type="protein sequence ID" value="REH52275.1"/>
    <property type="molecule type" value="Genomic_DNA"/>
</dbReference>
<evidence type="ECO:0000313" key="1">
    <source>
        <dbReference type="EMBL" id="REH52275.1"/>
    </source>
</evidence>
<sequence length="122" mass="14218">MYKENIKEIELLVTNYFEVIFYGDTEKLKACFHNNTPIYGDIKGADYFKSSEDYIDGVANRQSPNDLKETFNMKIVGVDIMGKIAMVKLHVPMLGYNYYDYLSITKIRNDWKIVAKIFTHVV</sequence>